<evidence type="ECO:0000259" key="2">
    <source>
        <dbReference type="Pfam" id="PF02517"/>
    </source>
</evidence>
<accession>A0ABS2Q9G2</accession>
<evidence type="ECO:0000313" key="3">
    <source>
        <dbReference type="EMBL" id="MBM7658428.1"/>
    </source>
</evidence>
<dbReference type="RefSeq" id="WP_205006989.1">
    <property type="nucleotide sequence ID" value="NZ_CBCRXA010000011.1"/>
</dbReference>
<keyword evidence="1" id="KW-0812">Transmembrane</keyword>
<name>A0ABS2Q9G2_9BACL</name>
<feature type="transmembrane region" description="Helical" evidence="1">
    <location>
        <begin position="77"/>
        <end position="100"/>
    </location>
</feature>
<dbReference type="GO" id="GO:0006508">
    <property type="term" value="P:proteolysis"/>
    <property type="evidence" value="ECO:0007669"/>
    <property type="project" value="UniProtKB-KW"/>
</dbReference>
<feature type="transmembrane region" description="Helical" evidence="1">
    <location>
        <begin position="202"/>
        <end position="221"/>
    </location>
</feature>
<dbReference type="GO" id="GO:0008233">
    <property type="term" value="F:peptidase activity"/>
    <property type="evidence" value="ECO:0007669"/>
    <property type="project" value="UniProtKB-KW"/>
</dbReference>
<reference evidence="3 4" key="1">
    <citation type="submission" date="2021-01" db="EMBL/GenBank/DDBJ databases">
        <title>Genomic Encyclopedia of Type Strains, Phase IV (KMG-IV): sequencing the most valuable type-strain genomes for metagenomic binning, comparative biology and taxonomic classification.</title>
        <authorList>
            <person name="Goeker M."/>
        </authorList>
    </citation>
    <scope>NUCLEOTIDE SEQUENCE [LARGE SCALE GENOMIC DNA]</scope>
    <source>
        <strain evidence="3 4">DSM 100968</strain>
    </source>
</reference>
<dbReference type="EMBL" id="JAFBEV010000016">
    <property type="protein sequence ID" value="MBM7658428.1"/>
    <property type="molecule type" value="Genomic_DNA"/>
</dbReference>
<dbReference type="Pfam" id="PF02517">
    <property type="entry name" value="Rce1-like"/>
    <property type="match status" value="1"/>
</dbReference>
<dbReference type="InterPro" id="IPR003675">
    <property type="entry name" value="Rce1/LyrA-like_dom"/>
</dbReference>
<keyword evidence="1" id="KW-0472">Membrane</keyword>
<evidence type="ECO:0000256" key="1">
    <source>
        <dbReference type="SAM" id="Phobius"/>
    </source>
</evidence>
<keyword evidence="1" id="KW-1133">Transmembrane helix</keyword>
<keyword evidence="3" id="KW-0378">Hydrolase</keyword>
<feature type="transmembrane region" description="Helical" evidence="1">
    <location>
        <begin position="174"/>
        <end position="190"/>
    </location>
</feature>
<dbReference type="PANTHER" id="PTHR36435:SF6">
    <property type="entry name" value="ABORTIVE INFECTION PROTEIN"/>
    <property type="match status" value="1"/>
</dbReference>
<feature type="transmembrane region" description="Helical" evidence="1">
    <location>
        <begin position="120"/>
        <end position="138"/>
    </location>
</feature>
<dbReference type="InterPro" id="IPR052710">
    <property type="entry name" value="CAAX_protease"/>
</dbReference>
<protein>
    <submittedName>
        <fullName evidence="3">Membrane protease YdiL (CAAX protease family)</fullName>
    </submittedName>
</protein>
<dbReference type="PANTHER" id="PTHR36435">
    <property type="entry name" value="SLR1288 PROTEIN"/>
    <property type="match status" value="1"/>
</dbReference>
<keyword evidence="3" id="KW-0645">Protease</keyword>
<keyword evidence="4" id="KW-1185">Reference proteome</keyword>
<sequence>MVKRYAAIVVLYVCCVLSPLIPFFKTIAQLFPNPRDGYGIIYTAIFGLTLLAVLLLLAPERHLRAADRATLSESILWAILGIFALFALQSLAVFINTFLFHQPAASTHTKDVIQLTRYSPLFIFTVSIIGPILEEVVFRKIFFGGLRRKMPFILAAAISSIVFAVFHADLQHTLIYFVIGFFLCYVYQRTGRIWVTMMMHAGMNATVVAINFAVGTAQLIAHGLH</sequence>
<gene>
    <name evidence="3" type="ORF">JOC27_001881</name>
</gene>
<feature type="transmembrane region" description="Helical" evidence="1">
    <location>
        <begin position="38"/>
        <end position="57"/>
    </location>
</feature>
<comment type="caution">
    <text evidence="3">The sequence shown here is derived from an EMBL/GenBank/DDBJ whole genome shotgun (WGS) entry which is preliminary data.</text>
</comment>
<proteinExistence type="predicted"/>
<feature type="domain" description="CAAX prenyl protease 2/Lysostaphin resistance protein A-like" evidence="2">
    <location>
        <begin position="120"/>
        <end position="205"/>
    </location>
</feature>
<organism evidence="3 4">
    <name type="scientific">Sporolactobacillus spathodeae</name>
    <dbReference type="NCBI Taxonomy" id="1465502"/>
    <lineage>
        <taxon>Bacteria</taxon>
        <taxon>Bacillati</taxon>
        <taxon>Bacillota</taxon>
        <taxon>Bacilli</taxon>
        <taxon>Bacillales</taxon>
        <taxon>Sporolactobacillaceae</taxon>
        <taxon>Sporolactobacillus</taxon>
    </lineage>
</organism>
<feature type="transmembrane region" description="Helical" evidence="1">
    <location>
        <begin position="150"/>
        <end position="168"/>
    </location>
</feature>
<evidence type="ECO:0000313" key="4">
    <source>
        <dbReference type="Proteomes" id="UP000823201"/>
    </source>
</evidence>
<dbReference type="Proteomes" id="UP000823201">
    <property type="component" value="Unassembled WGS sequence"/>
</dbReference>